<proteinExistence type="predicted"/>
<dbReference type="WBParaSite" id="PSAMB.scaffold5057size12776.g25837.t1">
    <property type="protein sequence ID" value="PSAMB.scaffold5057size12776.g25837.t1"/>
    <property type="gene ID" value="PSAMB.scaffold5057size12776.g25837"/>
</dbReference>
<feature type="region of interest" description="Disordered" evidence="1">
    <location>
        <begin position="1"/>
        <end position="58"/>
    </location>
</feature>
<reference evidence="3" key="1">
    <citation type="submission" date="2022-11" db="UniProtKB">
        <authorList>
            <consortium name="WormBaseParasite"/>
        </authorList>
    </citation>
    <scope>IDENTIFICATION</scope>
</reference>
<sequence>MRQARSWQDECRSTDVNLSEQETDKRKAQAEAALTNGGRHRMGPRSAHSSSAAAATTTDLPTRVDCILNCPSASSVKDRDSGLFFSS</sequence>
<name>A0A914WS67_9BILA</name>
<evidence type="ECO:0000256" key="1">
    <source>
        <dbReference type="SAM" id="MobiDB-lite"/>
    </source>
</evidence>
<accession>A0A914WS67</accession>
<dbReference type="Proteomes" id="UP000887566">
    <property type="component" value="Unplaced"/>
</dbReference>
<evidence type="ECO:0000313" key="2">
    <source>
        <dbReference type="Proteomes" id="UP000887566"/>
    </source>
</evidence>
<feature type="compositionally biased region" description="Low complexity" evidence="1">
    <location>
        <begin position="46"/>
        <end position="58"/>
    </location>
</feature>
<evidence type="ECO:0000313" key="3">
    <source>
        <dbReference type="WBParaSite" id="PSAMB.scaffold5057size12776.g25837.t1"/>
    </source>
</evidence>
<organism evidence="2 3">
    <name type="scientific">Plectus sambesii</name>
    <dbReference type="NCBI Taxonomy" id="2011161"/>
    <lineage>
        <taxon>Eukaryota</taxon>
        <taxon>Metazoa</taxon>
        <taxon>Ecdysozoa</taxon>
        <taxon>Nematoda</taxon>
        <taxon>Chromadorea</taxon>
        <taxon>Plectida</taxon>
        <taxon>Plectina</taxon>
        <taxon>Plectoidea</taxon>
        <taxon>Plectidae</taxon>
        <taxon>Plectus</taxon>
    </lineage>
</organism>
<keyword evidence="2" id="KW-1185">Reference proteome</keyword>
<dbReference type="AlphaFoldDB" id="A0A914WS67"/>
<protein>
    <submittedName>
        <fullName evidence="3">Uncharacterized protein</fullName>
    </submittedName>
</protein>